<comment type="cofactor">
    <cofactor evidence="1">
        <name>biotin</name>
        <dbReference type="ChEBI" id="CHEBI:57586"/>
    </cofactor>
</comment>
<dbReference type="AlphaFoldDB" id="A0A136IL89"/>
<dbReference type="SUPFAM" id="SSF52440">
    <property type="entry name" value="PreATP-grasp domain"/>
    <property type="match status" value="1"/>
</dbReference>
<dbReference type="GO" id="GO:0016874">
    <property type="term" value="F:ligase activity"/>
    <property type="evidence" value="ECO:0007669"/>
    <property type="project" value="UniProtKB-KW"/>
</dbReference>
<evidence type="ECO:0000256" key="6">
    <source>
        <dbReference type="PROSITE-ProRule" id="PRU00409"/>
    </source>
</evidence>
<dbReference type="InParanoid" id="A0A136IL89"/>
<dbReference type="SMART" id="SM00878">
    <property type="entry name" value="Biotin_carb_C"/>
    <property type="match status" value="1"/>
</dbReference>
<dbReference type="Pfam" id="PF00289">
    <property type="entry name" value="Biotin_carb_N"/>
    <property type="match status" value="1"/>
</dbReference>
<dbReference type="InterPro" id="IPR005482">
    <property type="entry name" value="Biotin_COase_C"/>
</dbReference>
<dbReference type="Gene3D" id="3.30.470.20">
    <property type="entry name" value="ATP-grasp fold, B domain"/>
    <property type="match status" value="1"/>
</dbReference>
<proteinExistence type="predicted"/>
<feature type="domain" description="ATP-grasp" evidence="8">
    <location>
        <begin position="155"/>
        <end position="355"/>
    </location>
</feature>
<evidence type="ECO:0000313" key="10">
    <source>
        <dbReference type="EMBL" id="KXJ85713.1"/>
    </source>
</evidence>
<dbReference type="Pfam" id="PF02785">
    <property type="entry name" value="Biotin_carb_C"/>
    <property type="match status" value="1"/>
</dbReference>
<keyword evidence="11" id="KW-1185">Reference proteome</keyword>
<protein>
    <submittedName>
        <fullName evidence="10">Carbamoyl-phosphate synthase L chain, ATP binding domain-domain-containing protein</fullName>
    </submittedName>
</protein>
<dbReference type="InterPro" id="IPR005481">
    <property type="entry name" value="BC-like_N"/>
</dbReference>
<dbReference type="SUPFAM" id="SSF56059">
    <property type="entry name" value="Glutathione synthetase ATP-binding domain-like"/>
    <property type="match status" value="1"/>
</dbReference>
<dbReference type="SUPFAM" id="SSF51246">
    <property type="entry name" value="Rudiment single hybrid motif"/>
    <property type="match status" value="1"/>
</dbReference>
<dbReference type="STRING" id="196109.A0A136IL89"/>
<dbReference type="InterPro" id="IPR000089">
    <property type="entry name" value="Biotin_lipoyl"/>
</dbReference>
<feature type="domain" description="Lipoyl-binding" evidence="7">
    <location>
        <begin position="737"/>
        <end position="805"/>
    </location>
</feature>
<evidence type="ECO:0000256" key="2">
    <source>
        <dbReference type="ARBA" id="ARBA00022598"/>
    </source>
</evidence>
<keyword evidence="5" id="KW-0092">Biotin</keyword>
<dbReference type="PROSITE" id="PS50968">
    <property type="entry name" value="BIOTINYL_LIPOYL"/>
    <property type="match status" value="1"/>
</dbReference>
<dbReference type="PROSITE" id="PS50979">
    <property type="entry name" value="BC"/>
    <property type="match status" value="1"/>
</dbReference>
<dbReference type="SUPFAM" id="SSF51230">
    <property type="entry name" value="Single hybrid motif"/>
    <property type="match status" value="1"/>
</dbReference>
<dbReference type="PROSITE" id="PS00867">
    <property type="entry name" value="CPSASE_2"/>
    <property type="match status" value="1"/>
</dbReference>
<evidence type="ECO:0000256" key="5">
    <source>
        <dbReference type="ARBA" id="ARBA00023267"/>
    </source>
</evidence>
<evidence type="ECO:0000256" key="4">
    <source>
        <dbReference type="ARBA" id="ARBA00022840"/>
    </source>
</evidence>
<dbReference type="PANTHER" id="PTHR18866:SF127">
    <property type="match status" value="1"/>
</dbReference>
<dbReference type="CDD" id="cd06850">
    <property type="entry name" value="biotinyl_domain"/>
    <property type="match status" value="1"/>
</dbReference>
<dbReference type="InterPro" id="IPR011054">
    <property type="entry name" value="Rudment_hybrid_motif"/>
</dbReference>
<reference evidence="11" key="1">
    <citation type="submission" date="2016-02" db="EMBL/GenBank/DDBJ databases">
        <title>Draft genome sequence of Microdochium bolleyi, a fungal endophyte of beachgrass.</title>
        <authorList>
            <consortium name="DOE Joint Genome Institute"/>
            <person name="David A.S."/>
            <person name="May G."/>
            <person name="Haridas S."/>
            <person name="Lim J."/>
            <person name="Wang M."/>
            <person name="Labutti K."/>
            <person name="Lipzen A."/>
            <person name="Barry K."/>
            <person name="Grigoriev I.V."/>
        </authorList>
    </citation>
    <scope>NUCLEOTIDE SEQUENCE [LARGE SCALE GENOMIC DNA]</scope>
    <source>
        <strain evidence="11">J235TASD1</strain>
    </source>
</reference>
<evidence type="ECO:0000256" key="3">
    <source>
        <dbReference type="ARBA" id="ARBA00022741"/>
    </source>
</evidence>
<accession>A0A136IL89</accession>
<dbReference type="FunFam" id="3.30.1490.20:FF:000003">
    <property type="entry name" value="acetyl-CoA carboxylase isoform X1"/>
    <property type="match status" value="1"/>
</dbReference>
<keyword evidence="3 6" id="KW-0547">Nucleotide-binding</keyword>
<dbReference type="InterPro" id="IPR011761">
    <property type="entry name" value="ATP-grasp"/>
</dbReference>
<dbReference type="Gene3D" id="2.40.50.100">
    <property type="match status" value="1"/>
</dbReference>
<dbReference type="InterPro" id="IPR016185">
    <property type="entry name" value="PreATP-grasp_dom_sf"/>
</dbReference>
<organism evidence="10 11">
    <name type="scientific">Microdochium bolleyi</name>
    <dbReference type="NCBI Taxonomy" id="196109"/>
    <lineage>
        <taxon>Eukaryota</taxon>
        <taxon>Fungi</taxon>
        <taxon>Dikarya</taxon>
        <taxon>Ascomycota</taxon>
        <taxon>Pezizomycotina</taxon>
        <taxon>Sordariomycetes</taxon>
        <taxon>Xylariomycetidae</taxon>
        <taxon>Xylariales</taxon>
        <taxon>Microdochiaceae</taxon>
        <taxon>Microdochium</taxon>
    </lineage>
</organism>
<dbReference type="GO" id="GO:0046872">
    <property type="term" value="F:metal ion binding"/>
    <property type="evidence" value="ECO:0007669"/>
    <property type="project" value="InterPro"/>
</dbReference>
<name>A0A136IL89_9PEZI</name>
<feature type="domain" description="Biotin carboxylation" evidence="9">
    <location>
        <begin position="34"/>
        <end position="491"/>
    </location>
</feature>
<evidence type="ECO:0000259" key="7">
    <source>
        <dbReference type="PROSITE" id="PS50968"/>
    </source>
</evidence>
<dbReference type="Pfam" id="PF00364">
    <property type="entry name" value="Biotin_lipoyl"/>
    <property type="match status" value="1"/>
</dbReference>
<dbReference type="PROSITE" id="PS50975">
    <property type="entry name" value="ATP_GRASP"/>
    <property type="match status" value="1"/>
</dbReference>
<evidence type="ECO:0000256" key="1">
    <source>
        <dbReference type="ARBA" id="ARBA00001953"/>
    </source>
</evidence>
<dbReference type="Pfam" id="PF02786">
    <property type="entry name" value="CPSase_L_D2"/>
    <property type="match status" value="1"/>
</dbReference>
<dbReference type="GO" id="GO:0005524">
    <property type="term" value="F:ATP binding"/>
    <property type="evidence" value="ECO:0007669"/>
    <property type="project" value="UniProtKB-UniRule"/>
</dbReference>
<evidence type="ECO:0000259" key="8">
    <source>
        <dbReference type="PROSITE" id="PS50975"/>
    </source>
</evidence>
<keyword evidence="4 6" id="KW-0067">ATP-binding</keyword>
<evidence type="ECO:0000313" key="11">
    <source>
        <dbReference type="Proteomes" id="UP000070501"/>
    </source>
</evidence>
<dbReference type="Proteomes" id="UP000070501">
    <property type="component" value="Unassembled WGS sequence"/>
</dbReference>
<dbReference type="InterPro" id="IPR005479">
    <property type="entry name" value="CPAse_ATP-bd"/>
</dbReference>
<gene>
    <name evidence="10" type="ORF">Micbo1qcDRAFT_221714</name>
</gene>
<dbReference type="OrthoDB" id="196847at2759"/>
<evidence type="ECO:0000259" key="9">
    <source>
        <dbReference type="PROSITE" id="PS50979"/>
    </source>
</evidence>
<keyword evidence="2" id="KW-0436">Ligase</keyword>
<dbReference type="InterPro" id="IPR011053">
    <property type="entry name" value="Single_hybrid_motif"/>
</dbReference>
<dbReference type="PANTHER" id="PTHR18866">
    <property type="entry name" value="CARBOXYLASE:PYRUVATE/ACETYL-COA/PROPIONYL-COA CARBOXYLASE"/>
    <property type="match status" value="1"/>
</dbReference>
<sequence length="805" mass="87778">MAVLKQQPIFSRPVSRPPLFVAPTVYNTHNGAPIIRTVLIANRGEIACRIIDTCRKVGIRTVAIYVKEDEDSRYVQLADEAVFAGSILELALNPFLDIEYLIKTALSTQADAVHPGYGYLSENGNFATKVRDARLIFIGPTAGAMDTLGDKRSSKAFLKEHAPEVPLIPGFMGSSQQSEELEEAAVQIGLPVMLKASAGGGGKGMRVIRDKSQIKSELERAQSEAQRFFGSSDCILEKYIEKSKHVEIQIMGDSHGNVVSFFERECSVQRRHQKVIEESPCSFLTPELRKKMSDCAVSIAMLIGYQNAGTVEFVVDVDQGTFYFLEVNARLQVEHPITEEVTGVDLVSLQLYAAAGGNLRHLPELAEVKQIGHAIECRLCAEDPQRNFFPENGTIMLWQTGKGRLGPGRDVRYETSVRSGSSVTIHFDSMIAKLVVWEPTRELAIKKMADVLLNTVCLGVKTNQFFMRNCLLQDAFRDPKYTTSFIPQRLPALLQGPTDPAAQNLHKVASILPSVFLHKLRDSSAASRAHGFKSIRRNFRNQRFDPVSADSEVITTLDWPSSEEKAPKELKLCAHNSAASTQASSSNLEYTLASLPQDDGAALVSGADGRPGKTAAAATAARYNQISNLVRGQAAQTCDFASTKVSVLDYQPLPTSQYRTSAASLTLSVDGTIVRAECVADMSSSSSRQPLQNDIPVTVYTHLPLLGAQVRFQTSNLLTHMQDYRKTVEQAAAGPAERVVKAPMPCKILSVSKKDGDEVAVGDTVMVIESMKMEVSINASVAGTFKTSRKGGEAVGEGSVLCEIV</sequence>
<dbReference type="InterPro" id="IPR011764">
    <property type="entry name" value="Biotin_carboxylation_dom"/>
</dbReference>
<dbReference type="InterPro" id="IPR050856">
    <property type="entry name" value="Biotin_carboxylase_complex"/>
</dbReference>
<dbReference type="EMBL" id="KQ964276">
    <property type="protein sequence ID" value="KXJ85713.1"/>
    <property type="molecule type" value="Genomic_DNA"/>
</dbReference>